<evidence type="ECO:0000259" key="1">
    <source>
        <dbReference type="Pfam" id="PF00174"/>
    </source>
</evidence>
<dbReference type="InterPro" id="IPR000572">
    <property type="entry name" value="OxRdtase_Mopterin-bd_dom"/>
</dbReference>
<dbReference type="OrthoDB" id="9778777at2"/>
<dbReference type="EMBL" id="SADE01000001">
    <property type="protein sequence ID" value="RVU39051.1"/>
    <property type="molecule type" value="Genomic_DNA"/>
</dbReference>
<proteinExistence type="predicted"/>
<keyword evidence="3" id="KW-1185">Reference proteome</keyword>
<dbReference type="Proteomes" id="UP000287447">
    <property type="component" value="Unassembled WGS sequence"/>
</dbReference>
<evidence type="ECO:0000313" key="2">
    <source>
        <dbReference type="EMBL" id="RVU39051.1"/>
    </source>
</evidence>
<dbReference type="InterPro" id="IPR036374">
    <property type="entry name" value="OxRdtase_Mopterin-bd_sf"/>
</dbReference>
<dbReference type="AlphaFoldDB" id="A0A3S2WC51"/>
<gene>
    <name evidence="2" type="ORF">EOI86_07280</name>
</gene>
<accession>A0A3S2WC51</accession>
<dbReference type="Gene3D" id="3.90.420.10">
    <property type="entry name" value="Oxidoreductase, molybdopterin-binding domain"/>
    <property type="match status" value="1"/>
</dbReference>
<dbReference type="SUPFAM" id="SSF56524">
    <property type="entry name" value="Oxidoreductase molybdopterin-binding domain"/>
    <property type="match status" value="1"/>
</dbReference>
<name>A0A3S2WC51_9PROT</name>
<dbReference type="PANTHER" id="PTHR43032:SF4">
    <property type="entry name" value="OXIDOREDUCTASE MOLYBDOPTERIN-BINDING DOMAIN-CONTAINING PROTEIN"/>
    <property type="match status" value="1"/>
</dbReference>
<organism evidence="2 3">
    <name type="scientific">Hwanghaeella grinnelliae</name>
    <dbReference type="NCBI Taxonomy" id="2500179"/>
    <lineage>
        <taxon>Bacteria</taxon>
        <taxon>Pseudomonadati</taxon>
        <taxon>Pseudomonadota</taxon>
        <taxon>Alphaproteobacteria</taxon>
        <taxon>Rhodospirillales</taxon>
        <taxon>Rhodospirillaceae</taxon>
        <taxon>Hwanghaeella</taxon>
    </lineage>
</organism>
<dbReference type="RefSeq" id="WP_127764423.1">
    <property type="nucleotide sequence ID" value="NZ_SADE01000001.1"/>
</dbReference>
<dbReference type="PANTHER" id="PTHR43032">
    <property type="entry name" value="PROTEIN-METHIONINE-SULFOXIDE REDUCTASE"/>
    <property type="match status" value="1"/>
</dbReference>
<comment type="caution">
    <text evidence="2">The sequence shown here is derived from an EMBL/GenBank/DDBJ whole genome shotgun (WGS) entry which is preliminary data.</text>
</comment>
<dbReference type="Pfam" id="PF00174">
    <property type="entry name" value="Oxidored_molyb"/>
    <property type="match status" value="1"/>
</dbReference>
<reference evidence="3" key="1">
    <citation type="submission" date="2019-01" db="EMBL/GenBank/DDBJ databases">
        <title>Gri0909 isolated from a small marine red alga.</title>
        <authorList>
            <person name="Kim J."/>
            <person name="Jeong S.E."/>
            <person name="Jeon C.O."/>
        </authorList>
    </citation>
    <scope>NUCLEOTIDE SEQUENCE [LARGE SCALE GENOMIC DNA]</scope>
    <source>
        <strain evidence="3">Gri0909</strain>
    </source>
</reference>
<evidence type="ECO:0000313" key="3">
    <source>
        <dbReference type="Proteomes" id="UP000287447"/>
    </source>
</evidence>
<sequence length="232" mass="26505">MNLYDRFRHPVERSPGFDPIPVKPRLVAVKQQAVAEGKRLTGQADPARRKRLPPGQERVTSFPVLDLGSRPLIDRNSWSITWGGLCAAPGKLDWQEFNNIGPVDKLCDIHCVTGWSRFDNRWRGILMTALLDRARPAPQATHAIFKGHDGFGTALTLTDLKQPDVLLATDWEGRPLTREHGGPVRLVVPHLYFWKSAKWVKQIWFTEGDPGGYWENRGYHHRGDPWKEERYG</sequence>
<feature type="domain" description="Oxidoreductase molybdopterin-binding" evidence="1">
    <location>
        <begin position="70"/>
        <end position="214"/>
    </location>
</feature>
<protein>
    <submittedName>
        <fullName evidence="2">Sulfite oxidase-like oxidoreductase</fullName>
    </submittedName>
</protein>